<dbReference type="AlphaFoldDB" id="A0A5J4KSB6"/>
<dbReference type="InterPro" id="IPR025633">
    <property type="entry name" value="DUF4291"/>
</dbReference>
<dbReference type="Proteomes" id="UP000326912">
    <property type="component" value="Unassembled WGS sequence"/>
</dbReference>
<dbReference type="PANTHER" id="PTHR38567">
    <property type="entry name" value="DUF4291 DOMAIN-CONTAINING PROTEIN"/>
    <property type="match status" value="1"/>
</dbReference>
<reference evidence="1 2" key="1">
    <citation type="submission" date="2019-10" db="EMBL/GenBank/DDBJ databases">
        <title>Dictyobacter vulcani sp. nov., within the class Ktedonobacteria, isolated from soil of volcanic Mt. Zao.</title>
        <authorList>
            <person name="Zheng Y."/>
            <person name="Wang C.M."/>
            <person name="Sakai Y."/>
            <person name="Abe K."/>
            <person name="Yokota A."/>
            <person name="Yabe S."/>
        </authorList>
    </citation>
    <scope>NUCLEOTIDE SEQUENCE [LARGE SCALE GENOMIC DNA]</scope>
    <source>
        <strain evidence="1 2">W12</strain>
    </source>
</reference>
<protein>
    <recommendedName>
        <fullName evidence="3">DUF4291 domain-containing protein</fullName>
    </recommendedName>
</protein>
<organism evidence="1 2">
    <name type="scientific">Dictyobacter vulcani</name>
    <dbReference type="NCBI Taxonomy" id="2607529"/>
    <lineage>
        <taxon>Bacteria</taxon>
        <taxon>Bacillati</taxon>
        <taxon>Chloroflexota</taxon>
        <taxon>Ktedonobacteria</taxon>
        <taxon>Ktedonobacterales</taxon>
        <taxon>Dictyobacteraceae</taxon>
        <taxon>Dictyobacter</taxon>
    </lineage>
</organism>
<sequence length="210" mass="24627">MRLEIASYLEQKQHWPQQGRHIMAQFDNTSIVVYQAYNRSIGHFAARNGYFGGNHFSFERMSWIKSNFLWMMYRNEWGQKENQEVTLAIRLQRAAFDSLLEQAVPSSYWPDVYPSEAAWKQAVGQSAVRLQWDPDHGPAGQKLERRAIQLGLRGPVLQKFAREWIIDIEDISEFVQQQHQHVLTGDYTPLLTPRETVYPYDFPLTYTNNS</sequence>
<accession>A0A5J4KSB6</accession>
<gene>
    <name evidence="1" type="ORF">KDW_22580</name>
</gene>
<evidence type="ECO:0000313" key="1">
    <source>
        <dbReference type="EMBL" id="GER88096.1"/>
    </source>
</evidence>
<keyword evidence="2" id="KW-1185">Reference proteome</keyword>
<evidence type="ECO:0000313" key="2">
    <source>
        <dbReference type="Proteomes" id="UP000326912"/>
    </source>
</evidence>
<proteinExistence type="predicted"/>
<comment type="caution">
    <text evidence="1">The sequence shown here is derived from an EMBL/GenBank/DDBJ whole genome shotgun (WGS) entry which is preliminary data.</text>
</comment>
<dbReference type="EMBL" id="BKZW01000001">
    <property type="protein sequence ID" value="GER88096.1"/>
    <property type="molecule type" value="Genomic_DNA"/>
</dbReference>
<evidence type="ECO:0008006" key="3">
    <source>
        <dbReference type="Google" id="ProtNLM"/>
    </source>
</evidence>
<dbReference type="Pfam" id="PF14124">
    <property type="entry name" value="DUF4291"/>
    <property type="match status" value="1"/>
</dbReference>
<dbReference type="RefSeq" id="WP_151756027.1">
    <property type="nucleotide sequence ID" value="NZ_BKZW01000001.1"/>
</dbReference>
<name>A0A5J4KSB6_9CHLR</name>
<dbReference type="PANTHER" id="PTHR38567:SF1">
    <property type="entry name" value="DUF4291 DOMAIN-CONTAINING PROTEIN"/>
    <property type="match status" value="1"/>
</dbReference>